<comment type="subcellular location">
    <subcellularLocation>
        <location evidence="4">Cytoplasm</location>
    </subcellularLocation>
</comment>
<dbReference type="SUPFAM" id="SSF57716">
    <property type="entry name" value="Glucocorticoid receptor-like (DNA-binding domain)"/>
    <property type="match status" value="1"/>
</dbReference>
<comment type="caution">
    <text evidence="9">The sequence shown here is derived from an EMBL/GenBank/DDBJ whole genome shotgun (WGS) entry which is preliminary data.</text>
</comment>
<keyword evidence="3 4" id="KW-0862">Zinc</keyword>
<keyword evidence="4" id="KW-0963">Cytoplasm</keyword>
<dbReference type="GO" id="GO:0010468">
    <property type="term" value="P:regulation of gene expression"/>
    <property type="evidence" value="ECO:0007669"/>
    <property type="project" value="UniProtKB-UniRule"/>
</dbReference>
<dbReference type="HAMAP" id="MF_00926">
    <property type="entry name" value="DksA"/>
    <property type="match status" value="1"/>
</dbReference>
<dbReference type="InterPro" id="IPR048489">
    <property type="entry name" value="DksA_N"/>
</dbReference>
<comment type="similarity">
    <text evidence="4">Belongs to the DksA family.</text>
</comment>
<dbReference type="Pfam" id="PF21157">
    <property type="entry name" value="DksA_N"/>
    <property type="match status" value="1"/>
</dbReference>
<feature type="region of interest" description="Disordered" evidence="6">
    <location>
        <begin position="67"/>
        <end position="86"/>
    </location>
</feature>
<comment type="subunit">
    <text evidence="4">Interacts directly with the RNA polymerase.</text>
</comment>
<feature type="domain" description="DnaK suppressor protein DksA N-terminal" evidence="8">
    <location>
        <begin position="42"/>
        <end position="112"/>
    </location>
</feature>
<evidence type="ECO:0000313" key="9">
    <source>
        <dbReference type="EMBL" id="NVK98915.1"/>
    </source>
</evidence>
<dbReference type="PROSITE" id="PS51128">
    <property type="entry name" value="ZF_DKSA_2"/>
    <property type="match status" value="1"/>
</dbReference>
<dbReference type="GO" id="GO:0008270">
    <property type="term" value="F:zinc ion binding"/>
    <property type="evidence" value="ECO:0007669"/>
    <property type="project" value="UniProtKB-UniRule"/>
</dbReference>
<evidence type="ECO:0000256" key="2">
    <source>
        <dbReference type="ARBA" id="ARBA00022771"/>
    </source>
</evidence>
<dbReference type="InterPro" id="IPR037187">
    <property type="entry name" value="DnaK_N"/>
</dbReference>
<name>A0A850LN80_9RHOB</name>
<evidence type="ECO:0000256" key="5">
    <source>
        <dbReference type="PROSITE-ProRule" id="PRU00510"/>
    </source>
</evidence>
<dbReference type="AlphaFoldDB" id="A0A850LN80"/>
<dbReference type="Proteomes" id="UP000565723">
    <property type="component" value="Unassembled WGS sequence"/>
</dbReference>
<evidence type="ECO:0000256" key="4">
    <source>
        <dbReference type="HAMAP-Rule" id="MF_00926"/>
    </source>
</evidence>
<organism evidence="9 10">
    <name type="scientific">Ruegeria pomeroyi</name>
    <dbReference type="NCBI Taxonomy" id="89184"/>
    <lineage>
        <taxon>Bacteria</taxon>
        <taxon>Pseudomonadati</taxon>
        <taxon>Pseudomonadota</taxon>
        <taxon>Alphaproteobacteria</taxon>
        <taxon>Rhodobacterales</taxon>
        <taxon>Roseobacteraceae</taxon>
        <taxon>Ruegeria</taxon>
    </lineage>
</organism>
<dbReference type="Gene3D" id="1.20.120.910">
    <property type="entry name" value="DksA, coiled-coil domain"/>
    <property type="match status" value="1"/>
</dbReference>
<evidence type="ECO:0000259" key="8">
    <source>
        <dbReference type="Pfam" id="PF21157"/>
    </source>
</evidence>
<dbReference type="Pfam" id="PF01258">
    <property type="entry name" value="zf-dskA_traR"/>
    <property type="match status" value="1"/>
</dbReference>
<dbReference type="NCBIfam" id="TIGR02420">
    <property type="entry name" value="dksA"/>
    <property type="match status" value="1"/>
</dbReference>
<dbReference type="PANTHER" id="PTHR33823:SF2">
    <property type="entry name" value="RNA POLYMERASE-BINDING TRANSCRIPTION FACTOR DKSA"/>
    <property type="match status" value="1"/>
</dbReference>
<dbReference type="SUPFAM" id="SSF109635">
    <property type="entry name" value="DnaK suppressor protein DksA, alpha-hairpin domain"/>
    <property type="match status" value="1"/>
</dbReference>
<evidence type="ECO:0000256" key="3">
    <source>
        <dbReference type="ARBA" id="ARBA00022833"/>
    </source>
</evidence>
<feature type="domain" description="Zinc finger DksA/TraR C4-type" evidence="7">
    <location>
        <begin position="115"/>
        <end position="150"/>
    </location>
</feature>
<protein>
    <recommendedName>
        <fullName evidence="4">RNA polymerase-binding transcription factor DksA</fullName>
    </recommendedName>
</protein>
<dbReference type="OMA" id="EENVNHP"/>
<dbReference type="PANTHER" id="PTHR33823">
    <property type="entry name" value="RNA POLYMERASE-BINDING TRANSCRIPTION FACTOR DKSA-RELATED"/>
    <property type="match status" value="1"/>
</dbReference>
<dbReference type="GO" id="GO:0005737">
    <property type="term" value="C:cytoplasm"/>
    <property type="evidence" value="ECO:0007669"/>
    <property type="project" value="UniProtKB-SubCell"/>
</dbReference>
<comment type="function">
    <text evidence="4">Transcription factor that acts by binding directly to the RNA polymerase (RNAP). Required for negative regulation of rRNA expression and positive regulation of several amino acid biosynthesis promoters.</text>
</comment>
<evidence type="ECO:0000313" key="10">
    <source>
        <dbReference type="Proteomes" id="UP000565723"/>
    </source>
</evidence>
<feature type="region of interest" description="Disordered" evidence="6">
    <location>
        <begin position="1"/>
        <end position="35"/>
    </location>
</feature>
<dbReference type="RefSeq" id="WP_011048218.1">
    <property type="nucleotide sequence ID" value="NZ_CP076685.1"/>
</dbReference>
<feature type="zinc finger region" description="dksA C4-type" evidence="5">
    <location>
        <begin position="120"/>
        <end position="144"/>
    </location>
</feature>
<dbReference type="InterPro" id="IPR000962">
    <property type="entry name" value="Znf_DskA_TraR"/>
</dbReference>
<dbReference type="EMBL" id="JABXIY010000051">
    <property type="protein sequence ID" value="NVK98915.1"/>
    <property type="molecule type" value="Genomic_DNA"/>
</dbReference>
<accession>A0A850LN80</accession>
<sequence>MSEHITETDVVGQTEGAQMKPESFLPEDYSPAEDEPFMNDRQLEYFRRKLINWKHELMAGSRDTIEGLQDGTRNIPDVADRASEETDRALELRTRDRQRKLVAKIDAALRRIDEGEYGYCQVTGDPISLKRLDARPIATMTLEAQERHERREKVHRDD</sequence>
<comment type="caution">
    <text evidence="4">Lacks conserved residue(s) required for the propagation of feature annotation.</text>
</comment>
<evidence type="ECO:0000259" key="7">
    <source>
        <dbReference type="Pfam" id="PF01258"/>
    </source>
</evidence>
<keyword evidence="1 4" id="KW-0479">Metal-binding</keyword>
<proteinExistence type="inferred from homology"/>
<gene>
    <name evidence="4 9" type="primary">dksA</name>
    <name evidence="9" type="ORF">HW564_18470</name>
</gene>
<dbReference type="InterPro" id="IPR012784">
    <property type="entry name" value="DksA_RNA_pol-bd"/>
</dbReference>
<evidence type="ECO:0000256" key="1">
    <source>
        <dbReference type="ARBA" id="ARBA00022723"/>
    </source>
</evidence>
<keyword evidence="2 4" id="KW-0863">Zinc-finger</keyword>
<evidence type="ECO:0000256" key="6">
    <source>
        <dbReference type="SAM" id="MobiDB-lite"/>
    </source>
</evidence>
<reference evidence="9 10" key="1">
    <citation type="journal article" date="2020" name="Proc. Natl. Acad. Sci. U.S.A.">
        <title>Ecological drivers of bacterial community assembly in synthetic phycospheres.</title>
        <authorList>
            <person name="Fu H."/>
            <person name="Uchimiya M."/>
            <person name="Gore J."/>
            <person name="Moran M.A."/>
        </authorList>
    </citation>
    <scope>NUCLEOTIDE SEQUENCE [LARGE SCALE GENOMIC DNA]</scope>
    <source>
        <strain evidence="9">HF-Din03</strain>
    </source>
</reference>